<reference evidence="1 2" key="1">
    <citation type="submission" date="2019-12" db="EMBL/GenBank/DDBJ databases">
        <title>Novel species isolated from a subtropical stream in China.</title>
        <authorList>
            <person name="Lu H."/>
        </authorList>
    </citation>
    <scope>NUCLEOTIDE SEQUENCE [LARGE SCALE GENOMIC DNA]</scope>
    <source>
        <strain evidence="1 2">DS3</strain>
    </source>
</reference>
<dbReference type="RefSeq" id="WP_161028315.1">
    <property type="nucleotide sequence ID" value="NZ_WWCJ01000028.1"/>
</dbReference>
<dbReference type="AlphaFoldDB" id="A0A6N9HPK5"/>
<accession>A0A6N9HPK5</accession>
<dbReference type="Proteomes" id="UP000448575">
    <property type="component" value="Unassembled WGS sequence"/>
</dbReference>
<name>A0A6N9HPK5_9BURK</name>
<dbReference type="EMBL" id="WWCJ01000028">
    <property type="protein sequence ID" value="MYN05369.1"/>
    <property type="molecule type" value="Genomic_DNA"/>
</dbReference>
<evidence type="ECO:0000313" key="1">
    <source>
        <dbReference type="EMBL" id="MYN05369.1"/>
    </source>
</evidence>
<keyword evidence="2" id="KW-1185">Reference proteome</keyword>
<proteinExistence type="predicted"/>
<evidence type="ECO:0000313" key="2">
    <source>
        <dbReference type="Proteomes" id="UP000448575"/>
    </source>
</evidence>
<comment type="caution">
    <text evidence="1">The sequence shown here is derived from an EMBL/GenBank/DDBJ whole genome shotgun (WGS) entry which is preliminary data.</text>
</comment>
<protein>
    <submittedName>
        <fullName evidence="1">Uncharacterized protein</fullName>
    </submittedName>
</protein>
<sequence length="333" mass="38566">MTITRDAEHQEIWHRLAEHALFSIGAQGEWHWFRYHFSFMPLHPLAKSIVDACADCERVIPGLGEQFIEEIISINGQERHEPHYEQLLQKLSEILVLRQLLSLDWPPDTEFQHEPAAVPNGKRPELRVTTPDERFLFEVKTPSLMAHIRNRNRAGVQIPGRALERERIEAIAANENVTLPRDNPIKDFLVDANEKFRQFKARNEEKSVLIIVWDDFLYEPITALGHERCGLLTPNSYFRDADDNAIEFPHIDAVILIRHLTYLYRATADVPLDERNHALDFGDENSLPNVHFPLNHGLPIPENVLKGLRAVSHTDEVLQRFADYRPKDIVIWA</sequence>
<gene>
    <name evidence="1" type="ORF">GTP41_25040</name>
</gene>
<organism evidence="1 2">
    <name type="scientific">Pseudoduganella guangdongensis</name>
    <dbReference type="NCBI Taxonomy" id="2692179"/>
    <lineage>
        <taxon>Bacteria</taxon>
        <taxon>Pseudomonadati</taxon>
        <taxon>Pseudomonadota</taxon>
        <taxon>Betaproteobacteria</taxon>
        <taxon>Burkholderiales</taxon>
        <taxon>Oxalobacteraceae</taxon>
        <taxon>Telluria group</taxon>
        <taxon>Pseudoduganella</taxon>
    </lineage>
</organism>